<organism evidence="7 8">
    <name type="scientific">Halorarum halophilum</name>
    <dbReference type="NCBI Taxonomy" id="2743090"/>
    <lineage>
        <taxon>Archaea</taxon>
        <taxon>Methanobacteriati</taxon>
        <taxon>Methanobacteriota</taxon>
        <taxon>Stenosarchaea group</taxon>
        <taxon>Halobacteria</taxon>
        <taxon>Halobacteriales</taxon>
        <taxon>Haloferacaceae</taxon>
        <taxon>Halorarum</taxon>
    </lineage>
</organism>
<dbReference type="PROSITE" id="PS50977">
    <property type="entry name" value="HTH_TETR_2"/>
    <property type="match status" value="1"/>
</dbReference>
<dbReference type="InterPro" id="IPR050109">
    <property type="entry name" value="HTH-type_TetR-like_transc_reg"/>
</dbReference>
<dbReference type="SUPFAM" id="SSF48498">
    <property type="entry name" value="Tetracyclin repressor-like, C-terminal domain"/>
    <property type="match status" value="1"/>
</dbReference>
<dbReference type="PRINTS" id="PR00455">
    <property type="entry name" value="HTHTETR"/>
</dbReference>
<dbReference type="SUPFAM" id="SSF46689">
    <property type="entry name" value="Homeodomain-like"/>
    <property type="match status" value="1"/>
</dbReference>
<dbReference type="KEGG" id="halg:HUG10_04190"/>
<keyword evidence="2" id="KW-0805">Transcription regulation</keyword>
<dbReference type="Gene3D" id="1.10.357.10">
    <property type="entry name" value="Tetracycline Repressor, domain 2"/>
    <property type="match status" value="1"/>
</dbReference>
<name>A0A7D5GWC4_9EURY</name>
<evidence type="ECO:0000313" key="8">
    <source>
        <dbReference type="Proteomes" id="UP000509750"/>
    </source>
</evidence>
<dbReference type="PANTHER" id="PTHR30055">
    <property type="entry name" value="HTH-TYPE TRANSCRIPTIONAL REGULATOR RUTR"/>
    <property type="match status" value="1"/>
</dbReference>
<sequence length="210" mass="23501">MNQENQEHDTETAFMEATYRALCEHGYADLTMQDIADETDKSKAALHYHFEGKEDLLLRFLEYLRDDFAERTADPAGDTSAERLVALVRTVLGTSEDGPDQQFNTAYMEIKAQAPFRDGYREVLREMDEGLRCEVHDLVAAGVEAGEFRADTDPDEVAGLVVTYIHGTWTRSAAVGEDVPAMRERLVNYITDLLVDGADATFDADPEVPE</sequence>
<keyword evidence="3 5" id="KW-0238">DNA-binding</keyword>
<dbReference type="Pfam" id="PF00440">
    <property type="entry name" value="TetR_N"/>
    <property type="match status" value="1"/>
</dbReference>
<evidence type="ECO:0000256" key="1">
    <source>
        <dbReference type="ARBA" id="ARBA00022491"/>
    </source>
</evidence>
<evidence type="ECO:0000313" key="7">
    <source>
        <dbReference type="EMBL" id="QLG26789.1"/>
    </source>
</evidence>
<dbReference type="InterPro" id="IPR039538">
    <property type="entry name" value="BetI_C"/>
</dbReference>
<reference evidence="7 8" key="1">
    <citation type="submission" date="2020-07" db="EMBL/GenBank/DDBJ databases">
        <title>Gai3-2, isolated from salt lake.</title>
        <authorList>
            <person name="Cui H."/>
            <person name="Shi X."/>
        </authorList>
    </citation>
    <scope>NUCLEOTIDE SEQUENCE [LARGE SCALE GENOMIC DNA]</scope>
    <source>
        <strain evidence="7 8">Gai3-2</strain>
    </source>
</reference>
<dbReference type="EMBL" id="CP058529">
    <property type="protein sequence ID" value="QLG26789.1"/>
    <property type="molecule type" value="Genomic_DNA"/>
</dbReference>
<dbReference type="InterPro" id="IPR009057">
    <property type="entry name" value="Homeodomain-like_sf"/>
</dbReference>
<dbReference type="Proteomes" id="UP000509750">
    <property type="component" value="Chromosome"/>
</dbReference>
<evidence type="ECO:0000256" key="3">
    <source>
        <dbReference type="ARBA" id="ARBA00023125"/>
    </source>
</evidence>
<dbReference type="PANTHER" id="PTHR30055:SF234">
    <property type="entry name" value="HTH-TYPE TRANSCRIPTIONAL REGULATOR BETI"/>
    <property type="match status" value="1"/>
</dbReference>
<keyword evidence="1" id="KW-0678">Repressor</keyword>
<dbReference type="Pfam" id="PF13977">
    <property type="entry name" value="TetR_C_6"/>
    <property type="match status" value="1"/>
</dbReference>
<evidence type="ECO:0000256" key="4">
    <source>
        <dbReference type="ARBA" id="ARBA00023163"/>
    </source>
</evidence>
<keyword evidence="8" id="KW-1185">Reference proteome</keyword>
<evidence type="ECO:0000259" key="6">
    <source>
        <dbReference type="PROSITE" id="PS50977"/>
    </source>
</evidence>
<dbReference type="GO" id="GO:0003700">
    <property type="term" value="F:DNA-binding transcription factor activity"/>
    <property type="evidence" value="ECO:0007669"/>
    <property type="project" value="TreeGrafter"/>
</dbReference>
<dbReference type="AlphaFoldDB" id="A0A7D5GWC4"/>
<dbReference type="GO" id="GO:0000976">
    <property type="term" value="F:transcription cis-regulatory region binding"/>
    <property type="evidence" value="ECO:0007669"/>
    <property type="project" value="TreeGrafter"/>
</dbReference>
<gene>
    <name evidence="7" type="ORF">HUG10_04190</name>
</gene>
<protein>
    <submittedName>
        <fullName evidence="7">TetR/AcrR family transcriptional regulator</fullName>
    </submittedName>
</protein>
<evidence type="ECO:0000256" key="5">
    <source>
        <dbReference type="PROSITE-ProRule" id="PRU00335"/>
    </source>
</evidence>
<dbReference type="InterPro" id="IPR001647">
    <property type="entry name" value="HTH_TetR"/>
</dbReference>
<keyword evidence="4" id="KW-0804">Transcription</keyword>
<proteinExistence type="predicted"/>
<dbReference type="GeneID" id="56028005"/>
<accession>A0A7D5GWC4</accession>
<dbReference type="RefSeq" id="WP_179168364.1">
    <property type="nucleotide sequence ID" value="NZ_CP058529.1"/>
</dbReference>
<feature type="DNA-binding region" description="H-T-H motif" evidence="5">
    <location>
        <begin position="31"/>
        <end position="50"/>
    </location>
</feature>
<evidence type="ECO:0000256" key="2">
    <source>
        <dbReference type="ARBA" id="ARBA00023015"/>
    </source>
</evidence>
<feature type="domain" description="HTH tetR-type" evidence="6">
    <location>
        <begin position="8"/>
        <end position="68"/>
    </location>
</feature>
<dbReference type="InterPro" id="IPR036271">
    <property type="entry name" value="Tet_transcr_reg_TetR-rel_C_sf"/>
</dbReference>